<comment type="caution">
    <text evidence="10">The sequence shown here is derived from an EMBL/GenBank/DDBJ whole genome shotgun (WGS) entry which is preliminary data.</text>
</comment>
<name>A0A7C3DUW7_MEIRU</name>
<dbReference type="EMBL" id="DSWI01000026">
    <property type="protein sequence ID" value="HFG21313.1"/>
    <property type="molecule type" value="Genomic_DNA"/>
</dbReference>
<keyword evidence="5" id="KW-0812">Transmembrane</keyword>
<sequence length="455" mass="47342">MSLVKDDPSGGGALNKFLPSIAILLALAPPALTQSLELPQALQALPNTLDWKSADLNYESAVRQLEAALAAQGFKLSGGADYTLREGSGSGLTVSGTASLGVLPWSSSADAVRSAERALERAALTRREARNNLYIALHTQYFNLRQAQTDLALAQATLALRERQLQIVTAQNQAGSATLSELLTAQQNLDAARSSLLSAQGALELARLTLAGTLGLNPQQLGSPTTPPEEPSLPGESLEALLQRALAARSDVLRALSQLRDAEENLASAERDRLIPNASMSAAYSSSGNSVSAGLNFKSGVASLSAALPVLQGTGSGLQAQGYSLGLSLSVPIFDPVSDSRIRTAQTALQAARQALETARKAAELDVRQKYQNLQTAQAAIAAARAALNTANQNLRTAQARLQAGTGTSVEVQAAQVSQLQAQRNLEAALIQAQLAALALQNALGADFTATLGGR</sequence>
<feature type="coiled-coil region" evidence="8">
    <location>
        <begin position="342"/>
        <end position="401"/>
    </location>
</feature>
<evidence type="ECO:0000256" key="5">
    <source>
        <dbReference type="ARBA" id="ARBA00022692"/>
    </source>
</evidence>
<organism evidence="10">
    <name type="scientific">Meiothermus ruber</name>
    <dbReference type="NCBI Taxonomy" id="277"/>
    <lineage>
        <taxon>Bacteria</taxon>
        <taxon>Thermotogati</taxon>
        <taxon>Deinococcota</taxon>
        <taxon>Deinococci</taxon>
        <taxon>Thermales</taxon>
        <taxon>Thermaceae</taxon>
        <taxon>Meiothermus</taxon>
    </lineage>
</organism>
<dbReference type="Pfam" id="PF02321">
    <property type="entry name" value="OEP"/>
    <property type="match status" value="2"/>
</dbReference>
<keyword evidence="3" id="KW-0813">Transport</keyword>
<dbReference type="SUPFAM" id="SSF56954">
    <property type="entry name" value="Outer membrane efflux proteins (OEP)"/>
    <property type="match status" value="1"/>
</dbReference>
<accession>A0A7C3DUW7</accession>
<dbReference type="GO" id="GO:0015288">
    <property type="term" value="F:porin activity"/>
    <property type="evidence" value="ECO:0007669"/>
    <property type="project" value="TreeGrafter"/>
</dbReference>
<evidence type="ECO:0000256" key="7">
    <source>
        <dbReference type="ARBA" id="ARBA00023237"/>
    </source>
</evidence>
<dbReference type="PANTHER" id="PTHR30026">
    <property type="entry name" value="OUTER MEMBRANE PROTEIN TOLC"/>
    <property type="match status" value="1"/>
</dbReference>
<dbReference type="Gene3D" id="1.20.1600.10">
    <property type="entry name" value="Outer membrane efflux proteins (OEP)"/>
    <property type="match status" value="1"/>
</dbReference>
<evidence type="ECO:0000313" key="10">
    <source>
        <dbReference type="EMBL" id="HFG21313.1"/>
    </source>
</evidence>
<evidence type="ECO:0000256" key="6">
    <source>
        <dbReference type="ARBA" id="ARBA00023136"/>
    </source>
</evidence>
<evidence type="ECO:0000256" key="1">
    <source>
        <dbReference type="ARBA" id="ARBA00004442"/>
    </source>
</evidence>
<dbReference type="AlphaFoldDB" id="A0A7C3DUW7"/>
<evidence type="ECO:0000256" key="4">
    <source>
        <dbReference type="ARBA" id="ARBA00022452"/>
    </source>
</evidence>
<dbReference type="InterPro" id="IPR003423">
    <property type="entry name" value="OMP_efflux"/>
</dbReference>
<dbReference type="PANTHER" id="PTHR30026:SF20">
    <property type="entry name" value="OUTER MEMBRANE PROTEIN TOLC"/>
    <property type="match status" value="1"/>
</dbReference>
<evidence type="ECO:0000256" key="3">
    <source>
        <dbReference type="ARBA" id="ARBA00022448"/>
    </source>
</evidence>
<dbReference type="GO" id="GO:0009279">
    <property type="term" value="C:cell outer membrane"/>
    <property type="evidence" value="ECO:0007669"/>
    <property type="project" value="UniProtKB-SubCell"/>
</dbReference>
<feature type="region of interest" description="Disordered" evidence="9">
    <location>
        <begin position="216"/>
        <end position="235"/>
    </location>
</feature>
<evidence type="ECO:0000256" key="9">
    <source>
        <dbReference type="SAM" id="MobiDB-lite"/>
    </source>
</evidence>
<comment type="similarity">
    <text evidence="2">Belongs to the outer membrane factor (OMF) (TC 1.B.17) family.</text>
</comment>
<dbReference type="GO" id="GO:0015562">
    <property type="term" value="F:efflux transmembrane transporter activity"/>
    <property type="evidence" value="ECO:0007669"/>
    <property type="project" value="InterPro"/>
</dbReference>
<keyword evidence="4" id="KW-1134">Transmembrane beta strand</keyword>
<comment type="subcellular location">
    <subcellularLocation>
        <location evidence="1">Cell outer membrane</location>
    </subcellularLocation>
</comment>
<evidence type="ECO:0000256" key="8">
    <source>
        <dbReference type="SAM" id="Coils"/>
    </source>
</evidence>
<evidence type="ECO:0000256" key="2">
    <source>
        <dbReference type="ARBA" id="ARBA00007613"/>
    </source>
</evidence>
<protein>
    <submittedName>
        <fullName evidence="10">TolC family protein</fullName>
    </submittedName>
</protein>
<gene>
    <name evidence="10" type="ORF">ENS82_11515</name>
</gene>
<reference evidence="10" key="1">
    <citation type="journal article" date="2020" name="mSystems">
        <title>Genome- and Community-Level Interaction Insights into Carbon Utilization and Element Cycling Functions of Hydrothermarchaeota in Hydrothermal Sediment.</title>
        <authorList>
            <person name="Zhou Z."/>
            <person name="Liu Y."/>
            <person name="Xu W."/>
            <person name="Pan J."/>
            <person name="Luo Z.H."/>
            <person name="Li M."/>
        </authorList>
    </citation>
    <scope>NUCLEOTIDE SEQUENCE [LARGE SCALE GENOMIC DNA]</scope>
    <source>
        <strain evidence="10">SpSt-524</strain>
    </source>
</reference>
<proteinExistence type="inferred from homology"/>
<keyword evidence="6" id="KW-0472">Membrane</keyword>
<dbReference type="InterPro" id="IPR051906">
    <property type="entry name" value="TolC-like"/>
</dbReference>
<keyword evidence="8" id="KW-0175">Coiled coil</keyword>
<keyword evidence="7" id="KW-0998">Cell outer membrane</keyword>
<dbReference type="GO" id="GO:1990281">
    <property type="term" value="C:efflux pump complex"/>
    <property type="evidence" value="ECO:0007669"/>
    <property type="project" value="TreeGrafter"/>
</dbReference>